<evidence type="ECO:0008006" key="3">
    <source>
        <dbReference type="Google" id="ProtNLM"/>
    </source>
</evidence>
<evidence type="ECO:0000313" key="2">
    <source>
        <dbReference type="Proteomes" id="UP000001572"/>
    </source>
</evidence>
<dbReference type="Pfam" id="PF11553">
    <property type="entry name" value="DUF3231"/>
    <property type="match status" value="2"/>
</dbReference>
<dbReference type="InterPro" id="IPR021617">
    <property type="entry name" value="DUF3231"/>
</dbReference>
<reference evidence="2" key="1">
    <citation type="journal article" date="2016" name="Genome Announc.">
        <title>Complete genome sequence of Alkaliphilus metalliredigens strain QYMF, an alkaliphilic and metal-reducing bacterium isolated from borax-contaminated leachate ponds.</title>
        <authorList>
            <person name="Hwang C."/>
            <person name="Copeland A."/>
            <person name="Lucas S."/>
            <person name="Lapidus A."/>
            <person name="Barry K."/>
            <person name="Detter J.C."/>
            <person name="Glavina Del Rio T."/>
            <person name="Hammon N."/>
            <person name="Israni S."/>
            <person name="Dalin E."/>
            <person name="Tice H."/>
            <person name="Pitluck S."/>
            <person name="Chertkov O."/>
            <person name="Brettin T."/>
            <person name="Bruce D."/>
            <person name="Han C."/>
            <person name="Schmutz J."/>
            <person name="Larimer F."/>
            <person name="Land M.L."/>
            <person name="Hauser L."/>
            <person name="Kyrpides N."/>
            <person name="Mikhailova N."/>
            <person name="Ye Q."/>
            <person name="Zhou J."/>
            <person name="Richardson P."/>
            <person name="Fields M.W."/>
        </authorList>
    </citation>
    <scope>NUCLEOTIDE SEQUENCE [LARGE SCALE GENOMIC DNA]</scope>
    <source>
        <strain evidence="2">QYMF</strain>
    </source>
</reference>
<keyword evidence="2" id="KW-1185">Reference proteome</keyword>
<protein>
    <recommendedName>
        <fullName evidence="3">DUF3231 family protein</fullName>
    </recommendedName>
</protein>
<organism evidence="1 2">
    <name type="scientific">Alkaliphilus metalliredigens (strain QYMF)</name>
    <dbReference type="NCBI Taxonomy" id="293826"/>
    <lineage>
        <taxon>Bacteria</taxon>
        <taxon>Bacillati</taxon>
        <taxon>Bacillota</taxon>
        <taxon>Clostridia</taxon>
        <taxon>Peptostreptococcales</taxon>
        <taxon>Natronincolaceae</taxon>
        <taxon>Alkaliphilus</taxon>
    </lineage>
</organism>
<accession>A6TWU7</accession>
<sequence>MYIGTETKLTASEIAGLWTSYVNDSMGACVLRHFLNNVEDRETKAILKYALSLSEKHMKKIAEHFNEEKLPIPQGFTDSDVNMNAPRLYTDSFYLFYLRNMGRVGLVAYSMGLGTVGRSDIRDYFTGCLGSSIELLNKVTSLKQSKGIFIRAPRVAVPKQVTFVEKEDFMDDILGKKRPLLTVEVTHLYENIMTNIVGGPLVTGFGQTTNSKEVKDFMFRGMDIASKHKQLLSLLLSDENIPTPSIWDTFVTDSTVAPFSDKLMLFHVTTLNGAGIGNYSAAMVASLRKDLHVNYGRLATEIGQYVDDGTKIMIHHGWLEQPPQAIKHRELSNV</sequence>
<dbReference type="STRING" id="293826.Amet_4594"/>
<dbReference type="eggNOG" id="ENOG502Z85B">
    <property type="taxonomic scope" value="Bacteria"/>
</dbReference>
<name>A6TWU7_ALKMQ</name>
<evidence type="ECO:0000313" key="1">
    <source>
        <dbReference type="EMBL" id="ABR50665.1"/>
    </source>
</evidence>
<dbReference type="EMBL" id="CP000724">
    <property type="protein sequence ID" value="ABR50665.1"/>
    <property type="molecule type" value="Genomic_DNA"/>
</dbReference>
<dbReference type="Proteomes" id="UP000001572">
    <property type="component" value="Chromosome"/>
</dbReference>
<dbReference type="OrthoDB" id="1675670at2"/>
<proteinExistence type="predicted"/>
<dbReference type="HOGENOM" id="CLU_068841_0_0_9"/>
<gene>
    <name evidence="1" type="ordered locus">Amet_4594</name>
</gene>
<dbReference type="InterPro" id="IPR012347">
    <property type="entry name" value="Ferritin-like"/>
</dbReference>
<dbReference type="Gene3D" id="1.20.1260.10">
    <property type="match status" value="2"/>
</dbReference>
<dbReference type="AlphaFoldDB" id="A6TWU7"/>
<dbReference type="KEGG" id="amt:Amet_4594"/>
<dbReference type="RefSeq" id="WP_012065553.1">
    <property type="nucleotide sequence ID" value="NC_009633.1"/>
</dbReference>